<evidence type="ECO:0000313" key="2">
    <source>
        <dbReference type="Proteomes" id="UP000189911"/>
    </source>
</evidence>
<dbReference type="AlphaFoldDB" id="A0A1G4KGB4"/>
<dbReference type="GO" id="GO:0004519">
    <property type="term" value="F:endonuclease activity"/>
    <property type="evidence" value="ECO:0007669"/>
    <property type="project" value="InterPro"/>
</dbReference>
<name>A0A1G4KGB4_9SACH</name>
<keyword evidence="2" id="KW-1185">Reference proteome</keyword>
<evidence type="ECO:0000313" key="1">
    <source>
        <dbReference type="EMBL" id="SCV03550.1"/>
    </source>
</evidence>
<proteinExistence type="predicted"/>
<accession>A0A1G4KGB4</accession>
<sequence length="460" mass="53643">MREYEPRVVPWRFKSDLDELSVWFYPNKSGAPDMRREGVARVKCWSSRGPYVPHTVESTAHLTDAKLTDEQGITSDIPLQLSYTMAMIRFVNGLLDPTQQSQFAIPLHVLAERMGLPSWFVELRHCGTHEREMPSLEMLRMATDQALDWLWDNYWNAEPEQEFYGESAGLDSERATPDSVVDSQDIDRVLRKIPSISNLLASNRDLWKLQRVSSTFTGEQDARGPPIKKSKKEENPEERLERFVVTMKDAWKSSRGQRDVFLEKFMRKYRSHWRGVLELLAHRIHSFGFDLSRWILENYELTLKSGQSPLREIFDGPQLQKVVSQVCEHALDEKKMIMDWTRWCEMLRNHPNWIALQIVESCDARNSSANEKFRKRHHDEIRELKGLLQRFKTCVTSSDLTMYQIASVTKNSIEVSRGSPFQTSANEILQDLQKLKQAAEPKSFKWEPVPQWTPRPFGQV</sequence>
<dbReference type="EMBL" id="LT598453">
    <property type="protein sequence ID" value="SCV03550.1"/>
    <property type="molecule type" value="Genomic_DNA"/>
</dbReference>
<dbReference type="InterPro" id="IPR007174">
    <property type="entry name" value="Las1"/>
</dbReference>
<dbReference type="GO" id="GO:0000470">
    <property type="term" value="P:maturation of LSU-rRNA"/>
    <property type="evidence" value="ECO:0007669"/>
    <property type="project" value="TreeGrafter"/>
</dbReference>
<dbReference type="PANTHER" id="PTHR15002:SF0">
    <property type="entry name" value="RIBOSOMAL BIOGENESIS PROTEIN LAS1L"/>
    <property type="match status" value="1"/>
</dbReference>
<protein>
    <submittedName>
        <fullName evidence="1">LANO_0G04808g1_1</fullName>
    </submittedName>
</protein>
<organism evidence="1 2">
    <name type="scientific">Lachancea nothofagi CBS 11611</name>
    <dbReference type="NCBI Taxonomy" id="1266666"/>
    <lineage>
        <taxon>Eukaryota</taxon>
        <taxon>Fungi</taxon>
        <taxon>Dikarya</taxon>
        <taxon>Ascomycota</taxon>
        <taxon>Saccharomycotina</taxon>
        <taxon>Saccharomycetes</taxon>
        <taxon>Saccharomycetales</taxon>
        <taxon>Saccharomycetaceae</taxon>
        <taxon>Lachancea</taxon>
    </lineage>
</organism>
<dbReference type="GO" id="GO:0000460">
    <property type="term" value="P:maturation of 5.8S rRNA"/>
    <property type="evidence" value="ECO:0007669"/>
    <property type="project" value="TreeGrafter"/>
</dbReference>
<dbReference type="GO" id="GO:0030687">
    <property type="term" value="C:preribosome, large subunit precursor"/>
    <property type="evidence" value="ECO:0007669"/>
    <property type="project" value="TreeGrafter"/>
</dbReference>
<dbReference type="Pfam" id="PF04031">
    <property type="entry name" value="Las1"/>
    <property type="match status" value="1"/>
</dbReference>
<dbReference type="Proteomes" id="UP000189911">
    <property type="component" value="Chromosome G"/>
</dbReference>
<dbReference type="OrthoDB" id="10263222at2759"/>
<dbReference type="PANTHER" id="PTHR15002">
    <property type="entry name" value="RIBOSOMAL BIOGENESIS PROTEIN LAS1L"/>
    <property type="match status" value="1"/>
</dbReference>
<dbReference type="GO" id="GO:0090730">
    <property type="term" value="C:Las1 complex"/>
    <property type="evidence" value="ECO:0007669"/>
    <property type="project" value="InterPro"/>
</dbReference>
<reference evidence="2" key="1">
    <citation type="submission" date="2016-03" db="EMBL/GenBank/DDBJ databases">
        <authorList>
            <person name="Devillers Hugo."/>
        </authorList>
    </citation>
    <scope>NUCLEOTIDE SEQUENCE [LARGE SCALE GENOMIC DNA]</scope>
</reference>
<gene>
    <name evidence="1" type="ORF">LANO_0G04808G</name>
</gene>